<name>A0A897MQC3_9EURY</name>
<dbReference type="AlphaFoldDB" id="A0A897MQC3"/>
<accession>A0A897MQC3</accession>
<gene>
    <name evidence="1" type="ORF">AArcS_1573</name>
</gene>
<dbReference type="KEGG" id="hara:AArcS_1573"/>
<organism evidence="1 2">
    <name type="scientific">Natranaeroarchaeum sulfidigenes</name>
    <dbReference type="NCBI Taxonomy" id="2784880"/>
    <lineage>
        <taxon>Archaea</taxon>
        <taxon>Methanobacteriati</taxon>
        <taxon>Methanobacteriota</taxon>
        <taxon>Stenosarchaea group</taxon>
        <taxon>Halobacteria</taxon>
        <taxon>Halobacteriales</taxon>
        <taxon>Natronoarchaeaceae</taxon>
        <taxon>Natranaeroarchaeum</taxon>
    </lineage>
</organism>
<dbReference type="EMBL" id="CP064786">
    <property type="protein sequence ID" value="QSG02784.1"/>
    <property type="molecule type" value="Genomic_DNA"/>
</dbReference>
<keyword evidence="2" id="KW-1185">Reference proteome</keyword>
<evidence type="ECO:0000313" key="2">
    <source>
        <dbReference type="Proteomes" id="UP000663586"/>
    </source>
</evidence>
<dbReference type="Proteomes" id="UP000663586">
    <property type="component" value="Chromosome"/>
</dbReference>
<proteinExistence type="predicted"/>
<reference evidence="1" key="1">
    <citation type="submission" date="2020-11" db="EMBL/GenBank/DDBJ databases">
        <title>Carbohydrate-dependent, anaerobic sulfur respiration: A novel catabolism in halophilic archaea.</title>
        <authorList>
            <person name="Sorokin D.Y."/>
            <person name="Messina E."/>
            <person name="Smedile F."/>
            <person name="La Cono V."/>
            <person name="Hallsworth J.E."/>
            <person name="Yakimov M.M."/>
        </authorList>
    </citation>
    <scope>NUCLEOTIDE SEQUENCE</scope>
    <source>
        <strain evidence="1">AArc-S</strain>
    </source>
</reference>
<evidence type="ECO:0000313" key="1">
    <source>
        <dbReference type="EMBL" id="QSG02784.1"/>
    </source>
</evidence>
<sequence>MEGFHPTFVDAKCLFCPENPLFWTQNSHRCFISSYLWLTCGYEVTTPTHHTRGIVAKYRVDCPRNCWMAARHFRDSMVRRDSSDGFRAPRTHVGIVDRRNDWDSRFDIDRVAGSDAGWAVDESLSWNHDRWCWRCVSCHSWWVFRAAGDYCVRRSDRCHYCLVLDHGGGGS</sequence>
<protein>
    <submittedName>
        <fullName evidence="1">Uncharacterized protein</fullName>
    </submittedName>
</protein>